<name>A0A975IME3_9MICO</name>
<feature type="signal peptide" evidence="1">
    <location>
        <begin position="1"/>
        <end position="32"/>
    </location>
</feature>
<dbReference type="KEGG" id="aarc:G127AT_08315"/>
<dbReference type="Proteomes" id="UP000671914">
    <property type="component" value="Chromosome"/>
</dbReference>
<feature type="chain" id="PRO_5037998307" description="Secreted protein" evidence="1">
    <location>
        <begin position="33"/>
        <end position="89"/>
    </location>
</feature>
<proteinExistence type="predicted"/>
<dbReference type="EMBL" id="CP071696">
    <property type="protein sequence ID" value="QTX03383.1"/>
    <property type="molecule type" value="Genomic_DNA"/>
</dbReference>
<evidence type="ECO:0000256" key="1">
    <source>
        <dbReference type="SAM" id="SignalP"/>
    </source>
</evidence>
<organism evidence="2 3">
    <name type="scientific">Agromyces archimandritae</name>
    <dbReference type="NCBI Taxonomy" id="2781962"/>
    <lineage>
        <taxon>Bacteria</taxon>
        <taxon>Bacillati</taxon>
        <taxon>Actinomycetota</taxon>
        <taxon>Actinomycetes</taxon>
        <taxon>Micrococcales</taxon>
        <taxon>Microbacteriaceae</taxon>
        <taxon>Agromyces</taxon>
    </lineage>
</organism>
<sequence>MERTRTKRTLGALAAGALSVGLVLGAAMPAQAAVNREVKRYTTQAQCAAVFAVKYTNLLMKGYQTKVYHSCKYKVDNASRPWMWEISYW</sequence>
<dbReference type="RefSeq" id="WP_210895906.1">
    <property type="nucleotide sequence ID" value="NZ_CP071696.1"/>
</dbReference>
<accession>A0A975IME3</accession>
<protein>
    <recommendedName>
        <fullName evidence="4">Secreted protein</fullName>
    </recommendedName>
</protein>
<gene>
    <name evidence="2" type="ORF">G127AT_08315</name>
</gene>
<evidence type="ECO:0008006" key="4">
    <source>
        <dbReference type="Google" id="ProtNLM"/>
    </source>
</evidence>
<keyword evidence="1" id="KW-0732">Signal</keyword>
<dbReference type="AlphaFoldDB" id="A0A975IME3"/>
<evidence type="ECO:0000313" key="2">
    <source>
        <dbReference type="EMBL" id="QTX03383.1"/>
    </source>
</evidence>
<evidence type="ECO:0000313" key="3">
    <source>
        <dbReference type="Proteomes" id="UP000671914"/>
    </source>
</evidence>
<keyword evidence="3" id="KW-1185">Reference proteome</keyword>
<reference evidence="2" key="1">
    <citation type="submission" date="2021-03" db="EMBL/GenBank/DDBJ databases">
        <title>Agromyces archimandritus sp. nov., isolated from the cockroach Archimandrita tessellata.</title>
        <authorList>
            <person name="Guzman J."/>
            <person name="Ortuzar M."/>
            <person name="Poehlein A."/>
            <person name="Daniel R."/>
            <person name="Trujillo M."/>
            <person name="Vilcinskas A."/>
        </authorList>
    </citation>
    <scope>NUCLEOTIDE SEQUENCE</scope>
    <source>
        <strain evidence="2">G127AT</strain>
    </source>
</reference>